<evidence type="ECO:0000256" key="1">
    <source>
        <dbReference type="ARBA" id="ARBA00009199"/>
    </source>
</evidence>
<dbReference type="PANTHER" id="PTHR11895">
    <property type="entry name" value="TRANSAMIDASE"/>
    <property type="match status" value="1"/>
</dbReference>
<proteinExistence type="inferred from homology"/>
<reference evidence="3 4" key="1">
    <citation type="journal article" date="2019" name="Int. J. Syst. Evol. Microbiol.">
        <title>The Global Catalogue of Microorganisms (GCM) 10K type strain sequencing project: providing services to taxonomists for standard genome sequencing and annotation.</title>
        <authorList>
            <consortium name="The Broad Institute Genomics Platform"/>
            <consortium name="The Broad Institute Genome Sequencing Center for Infectious Disease"/>
            <person name="Wu L."/>
            <person name="Ma J."/>
        </authorList>
    </citation>
    <scope>NUCLEOTIDE SEQUENCE [LARGE SCALE GENOMIC DNA]</scope>
    <source>
        <strain evidence="3 4">JCM 9383</strain>
    </source>
</reference>
<sequence length="457" mass="47148">MRATEVASAVRSGRISAAEVVEAHLERIAAVNPAVNAVTALLAGSARSAAADLDRRRAAGEEPGPLAGVAFTVKENIDIAGVPTTHGVPRFRDNVADADAPPVARLRAAGAIPIGHTNMPDLTIGGSTRSQLFGETVNPWGTIRDPGATSGGDGAAVAAGMAAIGLGNDSGGSVRGPALCCGVTALNPSYGRFPMEHRVGGRDPALASQLFPKDGPIARSVGDLRAAFEVLAGTDSRDPRAVPAPLDGPAPTGPVRVAVTADPGGLGVDPRVRAEIERAAGVLSDAGYAVEERDVPALPEALHCYGKLITTEFGLSWPRIRPLLTDDSARHMELSLRRQPPVSLPDYVRATADRHRITSDWLRFLAHYPLVLGPVSTEPPGDVDGQPDEEQFLRFALAARLCTVTSFVGVPAVAVPTGVSGGVPMGVQVIGRPFREDLCLTAAGAIEAALGTLTPVG</sequence>
<dbReference type="NCBIfam" id="NF005687">
    <property type="entry name" value="PRK07487.1"/>
    <property type="match status" value="1"/>
</dbReference>
<evidence type="ECO:0000313" key="3">
    <source>
        <dbReference type="EMBL" id="GAA2792865.1"/>
    </source>
</evidence>
<dbReference type="EMBL" id="BAAAUX010000014">
    <property type="protein sequence ID" value="GAA2792865.1"/>
    <property type="molecule type" value="Genomic_DNA"/>
</dbReference>
<dbReference type="SUPFAM" id="SSF75304">
    <property type="entry name" value="Amidase signature (AS) enzymes"/>
    <property type="match status" value="1"/>
</dbReference>
<dbReference type="InterPro" id="IPR023631">
    <property type="entry name" value="Amidase_dom"/>
</dbReference>
<dbReference type="InterPro" id="IPR000120">
    <property type="entry name" value="Amidase"/>
</dbReference>
<dbReference type="Gene3D" id="3.90.1300.10">
    <property type="entry name" value="Amidase signature (AS) domain"/>
    <property type="match status" value="1"/>
</dbReference>
<feature type="domain" description="Amidase" evidence="2">
    <location>
        <begin position="19"/>
        <end position="440"/>
    </location>
</feature>
<dbReference type="PANTHER" id="PTHR11895:SF7">
    <property type="entry name" value="GLUTAMYL-TRNA(GLN) AMIDOTRANSFERASE SUBUNIT A, MITOCHONDRIAL"/>
    <property type="match status" value="1"/>
</dbReference>
<name>A0ABN3VCY0_9PSEU</name>
<keyword evidence="4" id="KW-1185">Reference proteome</keyword>
<dbReference type="Pfam" id="PF01425">
    <property type="entry name" value="Amidase"/>
    <property type="match status" value="1"/>
</dbReference>
<evidence type="ECO:0000259" key="2">
    <source>
        <dbReference type="Pfam" id="PF01425"/>
    </source>
</evidence>
<organism evidence="3 4">
    <name type="scientific">Saccharopolyspora taberi</name>
    <dbReference type="NCBI Taxonomy" id="60895"/>
    <lineage>
        <taxon>Bacteria</taxon>
        <taxon>Bacillati</taxon>
        <taxon>Actinomycetota</taxon>
        <taxon>Actinomycetes</taxon>
        <taxon>Pseudonocardiales</taxon>
        <taxon>Pseudonocardiaceae</taxon>
        <taxon>Saccharopolyspora</taxon>
    </lineage>
</organism>
<comment type="caution">
    <text evidence="3">The sequence shown here is derived from an EMBL/GenBank/DDBJ whole genome shotgun (WGS) entry which is preliminary data.</text>
</comment>
<evidence type="ECO:0000313" key="4">
    <source>
        <dbReference type="Proteomes" id="UP001500979"/>
    </source>
</evidence>
<gene>
    <name evidence="3" type="ORF">GCM10010470_29620</name>
</gene>
<comment type="similarity">
    <text evidence="1">Belongs to the amidase family.</text>
</comment>
<accession>A0ABN3VCY0</accession>
<protein>
    <submittedName>
        <fullName evidence="3">Amidase family protein</fullName>
    </submittedName>
</protein>
<dbReference type="Proteomes" id="UP001500979">
    <property type="component" value="Unassembled WGS sequence"/>
</dbReference>
<dbReference type="InterPro" id="IPR036928">
    <property type="entry name" value="AS_sf"/>
</dbReference>